<evidence type="ECO:0000256" key="11">
    <source>
        <dbReference type="RuleBase" id="RU363063"/>
    </source>
</evidence>
<keyword evidence="6 11" id="KW-0735">Signal-anchor</keyword>
<evidence type="ECO:0000256" key="3">
    <source>
        <dbReference type="ARBA" id="ARBA00022676"/>
    </source>
</evidence>
<dbReference type="GO" id="GO:0016758">
    <property type="term" value="F:hexosyltransferase activity"/>
    <property type="evidence" value="ECO:0007669"/>
    <property type="project" value="InterPro"/>
</dbReference>
<dbReference type="Proteomes" id="UP001374579">
    <property type="component" value="Unassembled WGS sequence"/>
</dbReference>
<dbReference type="Gene3D" id="3.90.550.50">
    <property type="match status" value="1"/>
</dbReference>
<dbReference type="EC" id="2.4.1.-" evidence="11"/>
<protein>
    <recommendedName>
        <fullName evidence="11">Hexosyltransferase</fullName>
        <ecNumber evidence="11">2.4.1.-</ecNumber>
    </recommendedName>
</protein>
<evidence type="ECO:0000256" key="9">
    <source>
        <dbReference type="ARBA" id="ARBA00023136"/>
    </source>
</evidence>
<keyword evidence="7 11" id="KW-1133">Transmembrane helix</keyword>
<evidence type="ECO:0000313" key="13">
    <source>
        <dbReference type="Proteomes" id="UP001374579"/>
    </source>
</evidence>
<keyword evidence="5 11" id="KW-0812">Transmembrane</keyword>
<evidence type="ECO:0000256" key="8">
    <source>
        <dbReference type="ARBA" id="ARBA00023034"/>
    </source>
</evidence>
<dbReference type="GO" id="GO:0006493">
    <property type="term" value="P:protein O-linked glycosylation"/>
    <property type="evidence" value="ECO:0007669"/>
    <property type="project" value="TreeGrafter"/>
</dbReference>
<dbReference type="AlphaFoldDB" id="A0AAN9BW13"/>
<comment type="subcellular location">
    <subcellularLocation>
        <location evidence="1 11">Golgi apparatus membrane</location>
        <topology evidence="1 11">Single-pass type II membrane protein</topology>
    </subcellularLocation>
</comment>
<reference evidence="12 13" key="1">
    <citation type="submission" date="2024-02" db="EMBL/GenBank/DDBJ databases">
        <title>Chromosome-scale genome assembly of the rough periwinkle Littorina saxatilis.</title>
        <authorList>
            <person name="De Jode A."/>
            <person name="Faria R."/>
            <person name="Formenti G."/>
            <person name="Sims Y."/>
            <person name="Smith T.P."/>
            <person name="Tracey A."/>
            <person name="Wood J.M.D."/>
            <person name="Zagrodzka Z.B."/>
            <person name="Johannesson K."/>
            <person name="Butlin R.K."/>
            <person name="Leder E.H."/>
        </authorList>
    </citation>
    <scope>NUCLEOTIDE SEQUENCE [LARGE SCALE GENOMIC DNA]</scope>
    <source>
        <strain evidence="12">Snail1</strain>
        <tissue evidence="12">Muscle</tissue>
    </source>
</reference>
<dbReference type="InterPro" id="IPR002659">
    <property type="entry name" value="Glyco_trans_31"/>
</dbReference>
<proteinExistence type="inferred from homology"/>
<keyword evidence="4" id="KW-0808">Transferase</keyword>
<evidence type="ECO:0000256" key="2">
    <source>
        <dbReference type="ARBA" id="ARBA00008661"/>
    </source>
</evidence>
<sequence>MCKYRIIQSKLRCRRLGILTVIITIVVVGRYMPPSFSGETSQCDCALESRTISEELAPQQQSGLGSPQSLPHKNSPQLWTSLSTNILLDAVLEKKISRSTRTAMSILLGMEWLDEAEFFKNHSVYFSSNQIGSDFVMPRLLMGDTNRCGSDEPFLLMLVPSVGNDSVVREAIRRTWASPAYPHFLKWPMGVNFTEKVKLVFVFGRNESLHNSKDTTLYTTTTTNNNNTLLMAEQQKYGDIVQYDFMDTYRNLTLKMMTAFHWMVNYCSKATFVLKADMDTFVNVPLLSRLLRMVSRLSPRFVMGSSICNSTVLRSGKWLVNKKDYPLYKYPDYMVGHSYVITGNVIPEMLDLASQLPQMPIEDAFFTGVVAGMLHVPKLGVDVMAATQHSYNYCDMMKGKFASQTHFKNKTLWNAWDLAHTGQCGSYILADDVL</sequence>
<evidence type="ECO:0000256" key="6">
    <source>
        <dbReference type="ARBA" id="ARBA00022968"/>
    </source>
</evidence>
<keyword evidence="13" id="KW-1185">Reference proteome</keyword>
<dbReference type="GO" id="GO:0000139">
    <property type="term" value="C:Golgi membrane"/>
    <property type="evidence" value="ECO:0007669"/>
    <property type="project" value="UniProtKB-SubCell"/>
</dbReference>
<name>A0AAN9BW13_9CAEN</name>
<evidence type="ECO:0000256" key="5">
    <source>
        <dbReference type="ARBA" id="ARBA00022692"/>
    </source>
</evidence>
<keyword evidence="3 11" id="KW-0328">Glycosyltransferase</keyword>
<keyword evidence="9 11" id="KW-0472">Membrane</keyword>
<evidence type="ECO:0000256" key="10">
    <source>
        <dbReference type="ARBA" id="ARBA00023180"/>
    </source>
</evidence>
<accession>A0AAN9BW13</accession>
<gene>
    <name evidence="12" type="ORF">V1264_012965</name>
</gene>
<keyword evidence="10" id="KW-0325">Glycoprotein</keyword>
<dbReference type="EMBL" id="JBAMIC010000002">
    <property type="protein sequence ID" value="KAK7113726.1"/>
    <property type="molecule type" value="Genomic_DNA"/>
</dbReference>
<keyword evidence="8 11" id="KW-0333">Golgi apparatus</keyword>
<feature type="transmembrane region" description="Helical" evidence="11">
    <location>
        <begin position="16"/>
        <end position="33"/>
    </location>
</feature>
<evidence type="ECO:0000256" key="1">
    <source>
        <dbReference type="ARBA" id="ARBA00004323"/>
    </source>
</evidence>
<evidence type="ECO:0000313" key="12">
    <source>
        <dbReference type="EMBL" id="KAK7113726.1"/>
    </source>
</evidence>
<dbReference type="FunFam" id="3.90.550.50:FF:000001">
    <property type="entry name" value="Hexosyltransferase"/>
    <property type="match status" value="1"/>
</dbReference>
<dbReference type="PANTHER" id="PTHR11214:SF314">
    <property type="entry name" value="HEXOSYLTRANSFERASE"/>
    <property type="match status" value="1"/>
</dbReference>
<comment type="similarity">
    <text evidence="2 11">Belongs to the glycosyltransferase 31 family.</text>
</comment>
<dbReference type="PANTHER" id="PTHR11214">
    <property type="entry name" value="BETA-1,3-N-ACETYLGLUCOSAMINYLTRANSFERASE"/>
    <property type="match status" value="1"/>
</dbReference>
<evidence type="ECO:0000256" key="7">
    <source>
        <dbReference type="ARBA" id="ARBA00022989"/>
    </source>
</evidence>
<organism evidence="12 13">
    <name type="scientific">Littorina saxatilis</name>
    <dbReference type="NCBI Taxonomy" id="31220"/>
    <lineage>
        <taxon>Eukaryota</taxon>
        <taxon>Metazoa</taxon>
        <taxon>Spiralia</taxon>
        <taxon>Lophotrochozoa</taxon>
        <taxon>Mollusca</taxon>
        <taxon>Gastropoda</taxon>
        <taxon>Caenogastropoda</taxon>
        <taxon>Littorinimorpha</taxon>
        <taxon>Littorinoidea</taxon>
        <taxon>Littorinidae</taxon>
        <taxon>Littorina</taxon>
    </lineage>
</organism>
<dbReference type="Pfam" id="PF01762">
    <property type="entry name" value="Galactosyl_T"/>
    <property type="match status" value="1"/>
</dbReference>
<evidence type="ECO:0000256" key="4">
    <source>
        <dbReference type="ARBA" id="ARBA00022679"/>
    </source>
</evidence>
<comment type="caution">
    <text evidence="12">The sequence shown here is derived from an EMBL/GenBank/DDBJ whole genome shotgun (WGS) entry which is preliminary data.</text>
</comment>